<keyword evidence="1" id="KW-1133">Transmembrane helix</keyword>
<accession>A0AAV0ER94</accession>
<organism evidence="2 3">
    <name type="scientific">Cuscuta epithymum</name>
    <dbReference type="NCBI Taxonomy" id="186058"/>
    <lineage>
        <taxon>Eukaryota</taxon>
        <taxon>Viridiplantae</taxon>
        <taxon>Streptophyta</taxon>
        <taxon>Embryophyta</taxon>
        <taxon>Tracheophyta</taxon>
        <taxon>Spermatophyta</taxon>
        <taxon>Magnoliopsida</taxon>
        <taxon>eudicotyledons</taxon>
        <taxon>Gunneridae</taxon>
        <taxon>Pentapetalae</taxon>
        <taxon>asterids</taxon>
        <taxon>lamiids</taxon>
        <taxon>Solanales</taxon>
        <taxon>Convolvulaceae</taxon>
        <taxon>Cuscuteae</taxon>
        <taxon>Cuscuta</taxon>
        <taxon>Cuscuta subgen. Cuscuta</taxon>
    </lineage>
</organism>
<sequence length="118" mass="13848">MSLNDNSQKNLPCHRVDLIMILPMRMRIILMIVYLLFLFIWNFNHESFQRILGNMVTRSIASDTYMENETRVPVGFPWRFPSPFFSFQANHVRISSFTPNLHSNAFCDTSISNKLFGI</sequence>
<name>A0AAV0ER94_9ASTE</name>
<keyword evidence="1" id="KW-0472">Membrane</keyword>
<reference evidence="2" key="1">
    <citation type="submission" date="2022-07" db="EMBL/GenBank/DDBJ databases">
        <authorList>
            <person name="Macas J."/>
            <person name="Novak P."/>
            <person name="Neumann P."/>
        </authorList>
    </citation>
    <scope>NUCLEOTIDE SEQUENCE</scope>
</reference>
<gene>
    <name evidence="2" type="ORF">CEPIT_LOCUS26982</name>
</gene>
<evidence type="ECO:0000256" key="1">
    <source>
        <dbReference type="SAM" id="Phobius"/>
    </source>
</evidence>
<keyword evidence="3" id="KW-1185">Reference proteome</keyword>
<evidence type="ECO:0000313" key="2">
    <source>
        <dbReference type="EMBL" id="CAH9125729.1"/>
    </source>
</evidence>
<proteinExistence type="predicted"/>
<evidence type="ECO:0000313" key="3">
    <source>
        <dbReference type="Proteomes" id="UP001152523"/>
    </source>
</evidence>
<comment type="caution">
    <text evidence="2">The sequence shown here is derived from an EMBL/GenBank/DDBJ whole genome shotgun (WGS) entry which is preliminary data.</text>
</comment>
<dbReference type="AlphaFoldDB" id="A0AAV0ER94"/>
<protein>
    <submittedName>
        <fullName evidence="2">Uncharacterized protein</fullName>
    </submittedName>
</protein>
<dbReference type="Proteomes" id="UP001152523">
    <property type="component" value="Unassembled WGS sequence"/>
</dbReference>
<feature type="transmembrane region" description="Helical" evidence="1">
    <location>
        <begin position="20"/>
        <end position="41"/>
    </location>
</feature>
<dbReference type="EMBL" id="CAMAPF010000938">
    <property type="protein sequence ID" value="CAH9125729.1"/>
    <property type="molecule type" value="Genomic_DNA"/>
</dbReference>
<keyword evidence="1" id="KW-0812">Transmembrane</keyword>